<comment type="caution">
    <text evidence="1">The sequence shown here is derived from an EMBL/GenBank/DDBJ whole genome shotgun (WGS) entry which is preliminary data.</text>
</comment>
<dbReference type="RefSeq" id="WP_196955945.1">
    <property type="nucleotide sequence ID" value="NZ_JADWYK010000009.1"/>
</dbReference>
<dbReference type="EMBL" id="JADWYK010000009">
    <property type="protein sequence ID" value="MBG8554931.1"/>
    <property type="molecule type" value="Genomic_DNA"/>
</dbReference>
<keyword evidence="2" id="KW-1185">Reference proteome</keyword>
<evidence type="ECO:0000313" key="2">
    <source>
        <dbReference type="Proteomes" id="UP000601099"/>
    </source>
</evidence>
<protein>
    <recommendedName>
        <fullName evidence="3">STAS/SEC14 domain-containing protein</fullName>
    </recommendedName>
</protein>
<proteinExistence type="predicted"/>
<accession>A0ABS0L4D3</accession>
<evidence type="ECO:0008006" key="3">
    <source>
        <dbReference type="Google" id="ProtNLM"/>
    </source>
</evidence>
<dbReference type="Proteomes" id="UP000601099">
    <property type="component" value="Unassembled WGS sequence"/>
</dbReference>
<reference evidence="1 2" key="1">
    <citation type="submission" date="2020-11" db="EMBL/GenBank/DDBJ databases">
        <title>Hymenobacter sp.</title>
        <authorList>
            <person name="Kim M.K."/>
        </authorList>
    </citation>
    <scope>NUCLEOTIDE SEQUENCE [LARGE SCALE GENOMIC DNA]</scope>
    <source>
        <strain evidence="1 2">BT594</strain>
    </source>
</reference>
<gene>
    <name evidence="1" type="ORF">I5L79_15350</name>
</gene>
<name>A0ABS0L4D3_9BACT</name>
<sequence>MPLIASLPYLTITYQGRRRVLLGQWQRSVMPFELHHGYAQLLEAAVAHQCRFWLIDTTRWQAPADATTVLWMLESFLPRLHPQLGGTVYLAFLMAPHQLAGVLTNHAIPPLAALNGTPYQLQRFTEEAAALHWLRTCRAAR</sequence>
<organism evidence="1 2">
    <name type="scientific">Hymenobacter guriensis</name>
    <dbReference type="NCBI Taxonomy" id="2793065"/>
    <lineage>
        <taxon>Bacteria</taxon>
        <taxon>Pseudomonadati</taxon>
        <taxon>Bacteroidota</taxon>
        <taxon>Cytophagia</taxon>
        <taxon>Cytophagales</taxon>
        <taxon>Hymenobacteraceae</taxon>
        <taxon>Hymenobacter</taxon>
    </lineage>
</organism>
<evidence type="ECO:0000313" key="1">
    <source>
        <dbReference type="EMBL" id="MBG8554931.1"/>
    </source>
</evidence>